<keyword evidence="2" id="KW-1185">Reference proteome</keyword>
<evidence type="ECO:0000313" key="1">
    <source>
        <dbReference type="EMBL" id="KAF6147242.1"/>
    </source>
</evidence>
<comment type="caution">
    <text evidence="1">The sequence shown here is derived from an EMBL/GenBank/DDBJ whole genome shotgun (WGS) entry which is preliminary data.</text>
</comment>
<dbReference type="EMBL" id="JACGCM010001933">
    <property type="protein sequence ID" value="KAF6147242.1"/>
    <property type="molecule type" value="Genomic_DNA"/>
</dbReference>
<proteinExistence type="predicted"/>
<dbReference type="OrthoDB" id="1924068at2759"/>
<accession>A0A7J7LXE5</accession>
<reference evidence="1 2" key="1">
    <citation type="journal article" date="2020" name="IScience">
        <title>Genome Sequencing of the Endangered Kingdonia uniflora (Circaeasteraceae, Ranunculales) Reveals Potential Mechanisms of Evolutionary Specialization.</title>
        <authorList>
            <person name="Sun Y."/>
            <person name="Deng T."/>
            <person name="Zhang A."/>
            <person name="Moore M.J."/>
            <person name="Landis J.B."/>
            <person name="Lin N."/>
            <person name="Zhang H."/>
            <person name="Zhang X."/>
            <person name="Huang J."/>
            <person name="Zhang X."/>
            <person name="Sun H."/>
            <person name="Wang H."/>
        </authorList>
    </citation>
    <scope>NUCLEOTIDE SEQUENCE [LARGE SCALE GENOMIC DNA]</scope>
    <source>
        <strain evidence="1">TB1705</strain>
        <tissue evidence="1">Leaf</tissue>
    </source>
</reference>
<evidence type="ECO:0000313" key="2">
    <source>
        <dbReference type="Proteomes" id="UP000541444"/>
    </source>
</evidence>
<dbReference type="Proteomes" id="UP000541444">
    <property type="component" value="Unassembled WGS sequence"/>
</dbReference>
<name>A0A7J7LXE5_9MAGN</name>
<dbReference type="AlphaFoldDB" id="A0A7J7LXE5"/>
<protein>
    <submittedName>
        <fullName evidence="1">Uncharacterized protein</fullName>
    </submittedName>
</protein>
<organism evidence="1 2">
    <name type="scientific">Kingdonia uniflora</name>
    <dbReference type="NCBI Taxonomy" id="39325"/>
    <lineage>
        <taxon>Eukaryota</taxon>
        <taxon>Viridiplantae</taxon>
        <taxon>Streptophyta</taxon>
        <taxon>Embryophyta</taxon>
        <taxon>Tracheophyta</taxon>
        <taxon>Spermatophyta</taxon>
        <taxon>Magnoliopsida</taxon>
        <taxon>Ranunculales</taxon>
        <taxon>Circaeasteraceae</taxon>
        <taxon>Kingdonia</taxon>
    </lineage>
</organism>
<gene>
    <name evidence="1" type="ORF">GIB67_039372</name>
</gene>
<sequence length="170" mass="19040">MRKAVRVSGGGTCVLEEVDLAKPIPQKVLIEGEDLYFLQDVVVGHTPKFCNHCKVNDYVVYECRDVQKDMKDDEGKTKPEVTGVEGGKKIILKFIESPLRIKKMILLRSARERIIEIGTVRKLVLLMPKLKLVLPLMIMRVITPNNSLNDLSLGMILGDGVKVSKAWADP</sequence>